<dbReference type="GO" id="GO:0016459">
    <property type="term" value="C:myosin complex"/>
    <property type="evidence" value="ECO:0007669"/>
    <property type="project" value="UniProtKB-KW"/>
</dbReference>
<accession>A0A422NAD7</accession>
<dbReference type="OrthoDB" id="6108017at2759"/>
<evidence type="ECO:0000256" key="7">
    <source>
        <dbReference type="SAM" id="Coils"/>
    </source>
</evidence>
<organism evidence="10 11">
    <name type="scientific">Trypanosoma rangeli</name>
    <dbReference type="NCBI Taxonomy" id="5698"/>
    <lineage>
        <taxon>Eukaryota</taxon>
        <taxon>Discoba</taxon>
        <taxon>Euglenozoa</taxon>
        <taxon>Kinetoplastea</taxon>
        <taxon>Metakinetoplastina</taxon>
        <taxon>Trypanosomatida</taxon>
        <taxon>Trypanosomatidae</taxon>
        <taxon>Trypanosoma</taxon>
        <taxon>Herpetosoma</taxon>
    </lineage>
</organism>
<feature type="region of interest" description="Disordered" evidence="8">
    <location>
        <begin position="1292"/>
        <end position="1313"/>
    </location>
</feature>
<evidence type="ECO:0000256" key="5">
    <source>
        <dbReference type="ARBA" id="ARBA00023203"/>
    </source>
</evidence>
<evidence type="ECO:0000256" key="8">
    <source>
        <dbReference type="SAM" id="MobiDB-lite"/>
    </source>
</evidence>
<comment type="caution">
    <text evidence="10">The sequence shown here is derived from an EMBL/GenBank/DDBJ whole genome shotgun (WGS) entry which is preliminary data.</text>
</comment>
<reference evidence="10 11" key="1">
    <citation type="journal article" date="2018" name="BMC Genomics">
        <title>Genomic comparison of Trypanosoma conorhini and Trypanosoma rangeli to Trypanosoma cruzi strains of high and low virulence.</title>
        <authorList>
            <person name="Bradwell K.R."/>
            <person name="Koparde V.N."/>
            <person name="Matveyev A.V."/>
            <person name="Serrano M.G."/>
            <person name="Alves J.M."/>
            <person name="Parikh H."/>
            <person name="Huang B."/>
            <person name="Lee V."/>
            <person name="Espinosa-Alvarez O."/>
            <person name="Ortiz P.A."/>
            <person name="Costa-Martins A.G."/>
            <person name="Teixeira M.M."/>
            <person name="Buck G.A."/>
        </authorList>
    </citation>
    <scope>NUCLEOTIDE SEQUENCE [LARGE SCALE GENOMIC DNA]</scope>
    <source>
        <strain evidence="10 11">AM80</strain>
    </source>
</reference>
<evidence type="ECO:0000256" key="3">
    <source>
        <dbReference type="ARBA" id="ARBA00023123"/>
    </source>
</evidence>
<dbReference type="SUPFAM" id="SSF52540">
    <property type="entry name" value="P-loop containing nucleoside triphosphate hydrolases"/>
    <property type="match status" value="1"/>
</dbReference>
<evidence type="ECO:0000256" key="4">
    <source>
        <dbReference type="ARBA" id="ARBA00023175"/>
    </source>
</evidence>
<feature type="binding site" evidence="6">
    <location>
        <begin position="194"/>
        <end position="201"/>
    </location>
    <ligand>
        <name>ATP</name>
        <dbReference type="ChEBI" id="CHEBI:30616"/>
    </ligand>
</feature>
<feature type="compositionally biased region" description="Polar residues" evidence="8">
    <location>
        <begin position="1295"/>
        <end position="1307"/>
    </location>
</feature>
<dbReference type="GO" id="GO:0051015">
    <property type="term" value="F:actin filament binding"/>
    <property type="evidence" value="ECO:0007669"/>
    <property type="project" value="TreeGrafter"/>
</dbReference>
<dbReference type="RefSeq" id="XP_029236903.1">
    <property type="nucleotide sequence ID" value="XM_029383247.1"/>
</dbReference>
<dbReference type="PROSITE" id="PS51456">
    <property type="entry name" value="MYOSIN_MOTOR"/>
    <property type="match status" value="1"/>
</dbReference>
<evidence type="ECO:0000313" key="10">
    <source>
        <dbReference type="EMBL" id="RNF02425.1"/>
    </source>
</evidence>
<feature type="coiled-coil region" evidence="7">
    <location>
        <begin position="1147"/>
        <end position="1177"/>
    </location>
</feature>
<dbReference type="PRINTS" id="PR00193">
    <property type="entry name" value="MYOSINHEAVY"/>
</dbReference>
<dbReference type="InterPro" id="IPR027417">
    <property type="entry name" value="P-loop_NTPase"/>
</dbReference>
<dbReference type="InterPro" id="IPR036961">
    <property type="entry name" value="Kinesin_motor_dom_sf"/>
</dbReference>
<dbReference type="VEuPathDB" id="TriTrypDB:TRSC58_01895"/>
<evidence type="ECO:0000313" key="11">
    <source>
        <dbReference type="Proteomes" id="UP000283634"/>
    </source>
</evidence>
<name>A0A422NAD7_TRYRA</name>
<dbReference type="VEuPathDB" id="TriTrypDB:TRSC58_00411"/>
<dbReference type="GO" id="GO:0005524">
    <property type="term" value="F:ATP binding"/>
    <property type="evidence" value="ECO:0007669"/>
    <property type="project" value="UniProtKB-UniRule"/>
</dbReference>
<dbReference type="GO" id="GO:0007015">
    <property type="term" value="P:actin filament organization"/>
    <property type="evidence" value="ECO:0007669"/>
    <property type="project" value="TreeGrafter"/>
</dbReference>
<keyword evidence="2 6" id="KW-0067">ATP-binding</keyword>
<dbReference type="Gene3D" id="1.20.5.4820">
    <property type="match status" value="1"/>
</dbReference>
<evidence type="ECO:0000259" key="9">
    <source>
        <dbReference type="PROSITE" id="PS51456"/>
    </source>
</evidence>
<dbReference type="Pfam" id="PF00063">
    <property type="entry name" value="Myosin_head"/>
    <property type="match status" value="1"/>
</dbReference>
<keyword evidence="1 6" id="KW-0547">Nucleotide-binding</keyword>
<keyword evidence="4 6" id="KW-0505">Motor protein</keyword>
<dbReference type="OMA" id="IEECHKE"/>
<dbReference type="Proteomes" id="UP000283634">
    <property type="component" value="Unassembled WGS sequence"/>
</dbReference>
<dbReference type="GO" id="GO:0000146">
    <property type="term" value="F:microfilament motor activity"/>
    <property type="evidence" value="ECO:0007669"/>
    <property type="project" value="TreeGrafter"/>
</dbReference>
<evidence type="ECO:0000256" key="6">
    <source>
        <dbReference type="PROSITE-ProRule" id="PRU00782"/>
    </source>
</evidence>
<dbReference type="GO" id="GO:0005737">
    <property type="term" value="C:cytoplasm"/>
    <property type="evidence" value="ECO:0007669"/>
    <property type="project" value="TreeGrafter"/>
</dbReference>
<keyword evidence="3 6" id="KW-0518">Myosin</keyword>
<dbReference type="GeneID" id="40330334"/>
<keyword evidence="11" id="KW-1185">Reference proteome</keyword>
<protein>
    <submittedName>
        <fullName evidence="10">Putative myosin heavy chain</fullName>
    </submittedName>
</protein>
<dbReference type="PANTHER" id="PTHR13140">
    <property type="entry name" value="MYOSIN"/>
    <property type="match status" value="1"/>
</dbReference>
<dbReference type="Gene3D" id="1.10.10.820">
    <property type="match status" value="1"/>
</dbReference>
<evidence type="ECO:0000256" key="2">
    <source>
        <dbReference type="ARBA" id="ARBA00022840"/>
    </source>
</evidence>
<evidence type="ECO:0000256" key="1">
    <source>
        <dbReference type="ARBA" id="ARBA00022741"/>
    </source>
</evidence>
<comment type="similarity">
    <text evidence="6">Belongs to the TRAFAC class myosin-kinesin ATPase superfamily. Myosin family.</text>
</comment>
<dbReference type="Gene3D" id="1.20.58.530">
    <property type="match status" value="1"/>
</dbReference>
<feature type="region of interest" description="Actin-binding" evidence="6">
    <location>
        <begin position="692"/>
        <end position="714"/>
    </location>
</feature>
<dbReference type="CDD" id="cd00124">
    <property type="entry name" value="MYSc"/>
    <property type="match status" value="1"/>
</dbReference>
<dbReference type="Gene3D" id="3.40.850.10">
    <property type="entry name" value="Kinesin motor domain"/>
    <property type="match status" value="1"/>
</dbReference>
<keyword evidence="5 6" id="KW-0009">Actin-binding</keyword>
<dbReference type="EMBL" id="MKGL01000232">
    <property type="protein sequence ID" value="RNF02425.1"/>
    <property type="molecule type" value="Genomic_DNA"/>
</dbReference>
<dbReference type="GO" id="GO:0016020">
    <property type="term" value="C:membrane"/>
    <property type="evidence" value="ECO:0007669"/>
    <property type="project" value="TreeGrafter"/>
</dbReference>
<proteinExistence type="inferred from homology"/>
<dbReference type="SMART" id="SM00242">
    <property type="entry name" value="MYSc"/>
    <property type="match status" value="1"/>
</dbReference>
<keyword evidence="7" id="KW-0175">Coiled coil</keyword>
<dbReference type="Gene3D" id="1.20.120.720">
    <property type="entry name" value="Myosin VI head, motor domain, U50 subdomain"/>
    <property type="match status" value="1"/>
</dbReference>
<gene>
    <name evidence="10" type="ORF">TraAM80_06401</name>
</gene>
<dbReference type="PANTHER" id="PTHR13140:SF706">
    <property type="entry name" value="DILUTE CLASS UNCONVENTIONAL MYOSIN, ISOFORM C"/>
    <property type="match status" value="1"/>
</dbReference>
<feature type="domain" description="Myosin motor" evidence="9">
    <location>
        <begin position="94"/>
        <end position="835"/>
    </location>
</feature>
<dbReference type="InterPro" id="IPR001609">
    <property type="entry name" value="Myosin_head_motor_dom-like"/>
</dbReference>
<sequence length="1481" mass="167510">MAGVSLTSHDGYHVDDAIYFNHPTECWIRGTLTRIIRATKKDGTAHVLYGCSAVESDRYLPSLSQNPSLVHVYPLQQHDIHRIIESCVEVTEETTLNDLLELSYLHDATLLEQVRARYYENLIYTHIGPITIALNPYDFTLPNYTDNNMPKYLLEGSNAIETSSKNLPHAWTVGHYSYWRMCLDKRNQSIIVSGESGAGKTETAKIVAKYIGVVSTMQCSLQEKSGAEELTHKVNLTSPILEAFGNAKTKNNDNSSRFGKFMKFFFKHSLTGGVMTGALITVYLLERSRIVTHSKGERGYHSFYQLLAGNDDAAKSSRLNQLQLARAADYRCTAIGNAMTIDGVNDADDFDNVMSAMKFVGMTEAECNAVWSTVGAVLHLLSLEFKALTDDECYVDMAAQNAAIHVRMVKELLGLPNDFFFQELVTTTQLTRGETIVRKLRLAQALDLCEGIAKLLYEALFLWLVGRINELIKPPSDDEGQEMLWIGLLDIFGFENFPYGNSFEQLCINLANEALQNHYNNIIFTRDIEECHKEGINTESVVIYDNQPCVDLICGVDFSGCGPGGSSRTTNKMSILHLLDEESTLAKGSDLAFREKICDTYGGRLLDGKGGHPNFLRAKTDRSSFVINHYAGKVTYNVEGFRTKNCDATKETLKDAIRCSTIPLVASLLGRKVSDSGLAGKATVSSFFKGQLVQLMTEINGTHPHWIRCIKPHSSKKPRMFNGSEVMSQMRSAGVLETIKIRQNSFSVRIPFAEFLRTHRVLTLKLHSSVFAFCRSFNIDLTGFQGPFSANSSEKEMVREILRRAGTASNSQGQVGLTKVFLRMETSQHLSSIVRTVQKGCALMIQAAARCTLSCGAVNIKYLRHKLQIIAAALSLRSSQLRMRQIELHGREKYLLTALREILLLQNVETERRVCLEEEERTARLRLLDGAKKGIDSINHLLLKRKEEQDVAMQCALINMEEGARCALEDNNDASRQCLYAAMELLALEENVRDDLELEEAMERTSTLGPLHRKMNTYLALWFVHVVEKQQFDLLEAENAYRCRTAEEESIAFTMLCTLDSFLLSEIMARVSLLDEESDAFSGCRQGWDFEWLRVEKIWLTRKSITNRRAVLLLQKNEIETRRNVEHLYNDSAMELLKAFAQGKQLALEGEKERLALEEEEQRLLEEEALFMVNEEERRRFNAIREAAQHLWHNMMEEEQLVGEIKRVEEKNQCIIACKAQLTREYTLLCRRKEIARGRSSLMTDKIGDMKELEEYQHQQRTLSQTLATNQKLLLDMEKNLTEFRSRTSLKSRLQRTPSLIRSTGSPKAQEGVLPHAPPHISVSGEGSLHLIHRMHLMKGVANSRARECSTTPGALAAANRLKVYRKSRERRKCEALETLITKRNAMQPRNHCELQGMFTCLTSEQCASPTDYCLQRNPFKDDWVPGPPDAEGIYWVFTPHGERVPLLSVERCNPSGAWDTDVNECGYTDSPDPSLPCFNR</sequence>